<keyword evidence="2 5" id="KW-0812">Transmembrane</keyword>
<feature type="transmembrane region" description="Helical" evidence="5">
    <location>
        <begin position="28"/>
        <end position="53"/>
    </location>
</feature>
<proteinExistence type="inferred from homology"/>
<dbReference type="PANTHER" id="PTHR11328:SF28">
    <property type="entry name" value="MAJOR FACILITATOR SUPERFAMILY DOMAIN-CONTAINING PROTEIN 12"/>
    <property type="match status" value="1"/>
</dbReference>
<dbReference type="Proteomes" id="UP000199754">
    <property type="component" value="Plasmid pSMR1-1"/>
</dbReference>
<feature type="transmembrane region" description="Helical" evidence="5">
    <location>
        <begin position="178"/>
        <end position="202"/>
    </location>
</feature>
<evidence type="ECO:0000256" key="4">
    <source>
        <dbReference type="ARBA" id="ARBA00023136"/>
    </source>
</evidence>
<evidence type="ECO:0000256" key="3">
    <source>
        <dbReference type="ARBA" id="ARBA00022989"/>
    </source>
</evidence>
<feature type="transmembrane region" description="Helical" evidence="5">
    <location>
        <begin position="294"/>
        <end position="314"/>
    </location>
</feature>
<dbReference type="PANTHER" id="PTHR11328">
    <property type="entry name" value="MAJOR FACILITATOR SUPERFAMILY DOMAIN-CONTAINING PROTEIN"/>
    <property type="match status" value="1"/>
</dbReference>
<feature type="transmembrane region" description="Helical" evidence="5">
    <location>
        <begin position="234"/>
        <end position="255"/>
    </location>
</feature>
<keyword evidence="7" id="KW-0614">Plasmid</keyword>
<feature type="transmembrane region" description="Helical" evidence="5">
    <location>
        <begin position="320"/>
        <end position="343"/>
    </location>
</feature>
<evidence type="ECO:0000313" key="8">
    <source>
        <dbReference type="Proteomes" id="UP000199754"/>
    </source>
</evidence>
<keyword evidence="3 5" id="KW-1133">Transmembrane helix</keyword>
<evidence type="ECO:0000313" key="7">
    <source>
        <dbReference type="EMBL" id="ASM74500.1"/>
    </source>
</evidence>
<feature type="transmembrane region" description="Helical" evidence="5">
    <location>
        <begin position="403"/>
        <end position="424"/>
    </location>
</feature>
<name>A0A221K6J2_9RHOB</name>
<dbReference type="GO" id="GO:0008643">
    <property type="term" value="P:carbohydrate transport"/>
    <property type="evidence" value="ECO:0007669"/>
    <property type="project" value="InterPro"/>
</dbReference>
<sequence length="432" mass="45615">MKLWQARLAFGSPDFSISLLFATVNGWFLFYLVSIIGIPPLIAGAVFVFGRFLDGLLDPLVGAWTDRHGRKRAIVAALPVTASAFVALWAVPNLFDNSVAQILAIMVTFSVFALAYTFVSVPRLGMLPEFVPEYHGRTGQAGVDMAFVFIAVLISSVAFPTVVAFLSETKALSESQAGVWIGVTVGIATLAVLAYLPFIALIHEPDRQSSQTARPKTIVVLLAFSKTTGAVRTLALFGCSVLALVTLQSILPFWLESGPGITAGGQSVVLLIIFLATLVSLPVWAYLSRLYGKAAGLCIGVCAFLTGIGIAMLLPTGSGLNTQLVLASLIAGTGAGALSMFPWSMIPDIAETHSNRMKTPVQGTTTAAFTMTNKLAAATALFLNSMILQVRADLTWAAEAPEVLLALPAIFAIIACTIVFPMCITGTPTRGA</sequence>
<dbReference type="InterPro" id="IPR020846">
    <property type="entry name" value="MFS_dom"/>
</dbReference>
<dbReference type="EMBL" id="CP022416">
    <property type="protein sequence ID" value="ASM74500.1"/>
    <property type="molecule type" value="Genomic_DNA"/>
</dbReference>
<dbReference type="GO" id="GO:0015293">
    <property type="term" value="F:symporter activity"/>
    <property type="evidence" value="ECO:0007669"/>
    <property type="project" value="InterPro"/>
</dbReference>
<feature type="transmembrane region" description="Helical" evidence="5">
    <location>
        <begin position="73"/>
        <end position="92"/>
    </location>
</feature>
<dbReference type="InterPro" id="IPR036259">
    <property type="entry name" value="MFS_trans_sf"/>
</dbReference>
<feature type="domain" description="Major facilitator superfamily (MFS) profile" evidence="6">
    <location>
        <begin position="218"/>
        <end position="432"/>
    </location>
</feature>
<dbReference type="SUPFAM" id="SSF103473">
    <property type="entry name" value="MFS general substrate transporter"/>
    <property type="match status" value="1"/>
</dbReference>
<comment type="similarity">
    <text evidence="1">Belongs to the sodium:galactoside symporter (TC 2.A.2) family.</text>
</comment>
<feature type="transmembrane region" description="Helical" evidence="5">
    <location>
        <begin position="267"/>
        <end position="287"/>
    </location>
</feature>
<organism evidence="7 8">
    <name type="scientific">Pseudosulfitobacter pseudonitzschiae</name>
    <dbReference type="NCBI Taxonomy" id="1402135"/>
    <lineage>
        <taxon>Bacteria</taxon>
        <taxon>Pseudomonadati</taxon>
        <taxon>Pseudomonadota</taxon>
        <taxon>Alphaproteobacteria</taxon>
        <taxon>Rhodobacterales</taxon>
        <taxon>Roseobacteraceae</taxon>
        <taxon>Pseudosulfitobacter</taxon>
    </lineage>
</organism>
<feature type="transmembrane region" description="Helical" evidence="5">
    <location>
        <begin position="142"/>
        <end position="166"/>
    </location>
</feature>
<keyword evidence="4 5" id="KW-0472">Membrane</keyword>
<keyword evidence="8" id="KW-1185">Reference proteome</keyword>
<dbReference type="Pfam" id="PF13347">
    <property type="entry name" value="MFS_2"/>
    <property type="match status" value="1"/>
</dbReference>
<feature type="transmembrane region" description="Helical" evidence="5">
    <location>
        <begin position="98"/>
        <end position="121"/>
    </location>
</feature>
<evidence type="ECO:0000256" key="2">
    <source>
        <dbReference type="ARBA" id="ARBA00022692"/>
    </source>
</evidence>
<evidence type="ECO:0000259" key="6">
    <source>
        <dbReference type="PROSITE" id="PS50850"/>
    </source>
</evidence>
<dbReference type="KEGG" id="spse:SULPSESMR1_04804"/>
<dbReference type="AlphaFoldDB" id="A0A221K6J2"/>
<evidence type="ECO:0000256" key="1">
    <source>
        <dbReference type="ARBA" id="ARBA00009617"/>
    </source>
</evidence>
<geneLocation type="plasmid" evidence="7 8">
    <name>pSMR1-1</name>
</geneLocation>
<dbReference type="Gene3D" id="1.20.1250.20">
    <property type="entry name" value="MFS general substrate transporter like domains"/>
    <property type="match status" value="2"/>
</dbReference>
<gene>
    <name evidence="7" type="primary">yjmB</name>
    <name evidence="7" type="ORF">SULPSESMR1_04804</name>
</gene>
<dbReference type="GO" id="GO:0005886">
    <property type="term" value="C:plasma membrane"/>
    <property type="evidence" value="ECO:0007669"/>
    <property type="project" value="TreeGrafter"/>
</dbReference>
<protein>
    <submittedName>
        <fullName evidence="7">Putative symporter YjmB</fullName>
    </submittedName>
</protein>
<accession>A0A221K6J2</accession>
<dbReference type="PROSITE" id="PS50850">
    <property type="entry name" value="MFS"/>
    <property type="match status" value="1"/>
</dbReference>
<dbReference type="OrthoDB" id="7584869at2"/>
<dbReference type="InterPro" id="IPR039672">
    <property type="entry name" value="MFS_2"/>
</dbReference>
<feature type="transmembrane region" description="Helical" evidence="5">
    <location>
        <begin position="364"/>
        <end position="383"/>
    </location>
</feature>
<reference evidence="7 8" key="1">
    <citation type="submission" date="2017-07" db="EMBL/GenBank/DDBJ databases">
        <title>Genome Sequence of Sulfitobacter pseudonitzschiae Strain SMR1 Isolated from a culture of the Diatom Skeletonema marinoi.</title>
        <authorList>
            <person name="Topel M."/>
            <person name="Pinder M.I.M."/>
            <person name="Johansson O.N."/>
            <person name="Kourtchenko O."/>
            <person name="Godhe A."/>
            <person name="Clarke A.K."/>
        </authorList>
    </citation>
    <scope>NUCLEOTIDE SEQUENCE [LARGE SCALE GENOMIC DNA]</scope>
    <source>
        <strain evidence="7 8">SMR1</strain>
        <plasmid evidence="7 8">pSMR1-1</plasmid>
    </source>
</reference>
<dbReference type="RefSeq" id="WP_089422545.1">
    <property type="nucleotide sequence ID" value="NZ_CP022416.1"/>
</dbReference>
<evidence type="ECO:0000256" key="5">
    <source>
        <dbReference type="SAM" id="Phobius"/>
    </source>
</evidence>